<keyword evidence="2" id="KW-0067">ATP-binding</keyword>
<dbReference type="PANTHER" id="PTHR30121:SF6">
    <property type="entry name" value="SLR6007 PROTEIN"/>
    <property type="match status" value="1"/>
</dbReference>
<keyword evidence="3" id="KW-1185">Reference proteome</keyword>
<dbReference type="Proteomes" id="UP001595699">
    <property type="component" value="Unassembled WGS sequence"/>
</dbReference>
<evidence type="ECO:0000259" key="1">
    <source>
        <dbReference type="Pfam" id="PF01935"/>
    </source>
</evidence>
<dbReference type="InterPro" id="IPR027417">
    <property type="entry name" value="P-loop_NTPase"/>
</dbReference>
<feature type="domain" description="Helicase HerA central" evidence="1">
    <location>
        <begin position="314"/>
        <end position="378"/>
    </location>
</feature>
<evidence type="ECO:0000313" key="2">
    <source>
        <dbReference type="EMBL" id="MFC3766838.1"/>
    </source>
</evidence>
<dbReference type="EMBL" id="JBHRZH010000061">
    <property type="protein sequence ID" value="MFC3766838.1"/>
    <property type="molecule type" value="Genomic_DNA"/>
</dbReference>
<proteinExistence type="predicted"/>
<reference evidence="3" key="1">
    <citation type="journal article" date="2019" name="Int. J. Syst. Evol. Microbiol.">
        <title>The Global Catalogue of Microorganisms (GCM) 10K type strain sequencing project: providing services to taxonomists for standard genome sequencing and annotation.</title>
        <authorList>
            <consortium name="The Broad Institute Genomics Platform"/>
            <consortium name="The Broad Institute Genome Sequencing Center for Infectious Disease"/>
            <person name="Wu L."/>
            <person name="Ma J."/>
        </authorList>
    </citation>
    <scope>NUCLEOTIDE SEQUENCE [LARGE SCALE GENOMIC DNA]</scope>
    <source>
        <strain evidence="3">CGMCC 4.7241</strain>
    </source>
</reference>
<dbReference type="InterPro" id="IPR002789">
    <property type="entry name" value="HerA_central"/>
</dbReference>
<sequence>MSGVAGSSMPNGLVRVVELPRPLDDAAQVTDPDGVRRLASVIAAYHSAAAGPATVLFGWLRTRTGGPVEILTAGPSLLPPASRAVPASDKQFAELPAWSRLVPRHDGLLVGESEPADPNRRAPSLEGSLLSVWNEPFALVTLAEQVRPADVHRLLEEVGDGARQAMTRAEQSPVRAVEHDRLNARLRELREAESLGLWRVRVLLAGASDGAVRALAGLVAASIDLTGLPYSLAPDRLAGTFDEVAAADEGTLAGSRLVAALTRTPTAEVPGIRLALSSDFDITPESSEGPGLVLGEVLDRERRPAGELVLPFASLNRHTFVCGATGAGKSQTVRALLTEATRAGIPWLVVEPAKAEYRKMAARLRAASLDEPVVVIRPGDPSGVPAGIDPLRPQPGFALQTHLDLVRALFLAAFDADEPFPQVLSAALTRSYEEQGWDVALGEPVHPDHVPRYPTLADLERAAMQVVEEIGYSREITDNVRGFVRVRLGSLRMGTTGRFLEGGHQVDLGKLLSRNVVLEIEDVGDDRDKAFLIGVVLIALTEHHRAAQGRLDSAVSLRHLTVVEEAHRLLRRTDRPGPAAQAVEMFAALLAEIRAYGEGLVVAEQIPSKLIPDVIKNTAVKIVHRLPALDDRESVGATMNLSDNQSRYVVTLDPGVAAAFTDGMDNPLLVRVPDGSSSELGAVSVGSAAEVAVPQSGRCGADYRLLGLSASDLALAQRYLDGDPLLRLWVELNVVSHLVGRPGIPGSLRLLKELVASSVSLEAVVAAAVDDAVARRSAFIHDAVTPELLAGHVAEVLVSMARGGPPCAGGERWLMAPGRPDVEAFVESLWGVDRSMPGWDERLHDALAELAAPAWVLDYFAGAGPSEPTG</sequence>
<dbReference type="GO" id="GO:0005524">
    <property type="term" value="F:ATP binding"/>
    <property type="evidence" value="ECO:0007669"/>
    <property type="project" value="UniProtKB-KW"/>
</dbReference>
<comment type="caution">
    <text evidence="2">The sequence shown here is derived from an EMBL/GenBank/DDBJ whole genome shotgun (WGS) entry which is preliminary data.</text>
</comment>
<evidence type="ECO:0000313" key="3">
    <source>
        <dbReference type="Proteomes" id="UP001595699"/>
    </source>
</evidence>
<protein>
    <submittedName>
        <fullName evidence="2">ATP-binding protein</fullName>
    </submittedName>
</protein>
<dbReference type="PANTHER" id="PTHR30121">
    <property type="entry name" value="UNCHARACTERIZED PROTEIN YJGR-RELATED"/>
    <property type="match status" value="1"/>
</dbReference>
<dbReference type="RefSeq" id="WP_205116213.1">
    <property type="nucleotide sequence ID" value="NZ_JAFBCM010000001.1"/>
</dbReference>
<name>A0ABV7YRV5_9ACTN</name>
<dbReference type="Pfam" id="PF01935">
    <property type="entry name" value="DUF87"/>
    <property type="match status" value="1"/>
</dbReference>
<dbReference type="InterPro" id="IPR051162">
    <property type="entry name" value="T4SS_component"/>
</dbReference>
<keyword evidence="2" id="KW-0547">Nucleotide-binding</keyword>
<gene>
    <name evidence="2" type="ORF">ACFOUW_38840</name>
</gene>
<organism evidence="2 3">
    <name type="scientific">Tenggerimyces flavus</name>
    <dbReference type="NCBI Taxonomy" id="1708749"/>
    <lineage>
        <taxon>Bacteria</taxon>
        <taxon>Bacillati</taxon>
        <taxon>Actinomycetota</taxon>
        <taxon>Actinomycetes</taxon>
        <taxon>Propionibacteriales</taxon>
        <taxon>Nocardioidaceae</taxon>
        <taxon>Tenggerimyces</taxon>
    </lineage>
</organism>
<dbReference type="SUPFAM" id="SSF52540">
    <property type="entry name" value="P-loop containing nucleoside triphosphate hydrolases"/>
    <property type="match status" value="1"/>
</dbReference>
<accession>A0ABV7YRV5</accession>
<dbReference type="Gene3D" id="3.40.50.300">
    <property type="entry name" value="P-loop containing nucleotide triphosphate hydrolases"/>
    <property type="match status" value="2"/>
</dbReference>